<organism evidence="2 3">
    <name type="scientific">Tsukamurella strandjordii</name>
    <dbReference type="NCBI Taxonomy" id="147577"/>
    <lineage>
        <taxon>Bacteria</taxon>
        <taxon>Bacillati</taxon>
        <taxon>Actinomycetota</taxon>
        <taxon>Actinomycetes</taxon>
        <taxon>Mycobacteriales</taxon>
        <taxon>Tsukamurellaceae</taxon>
        <taxon>Tsukamurella</taxon>
    </lineage>
</organism>
<comment type="caution">
    <text evidence="2">The sequence shown here is derived from an EMBL/GenBank/DDBJ whole genome shotgun (WGS) entry which is preliminary data.</text>
</comment>
<dbReference type="RefSeq" id="WP_305111952.1">
    <property type="nucleotide sequence ID" value="NZ_JAUTIX010000005.1"/>
</dbReference>
<keyword evidence="3" id="KW-1185">Reference proteome</keyword>
<dbReference type="Proteomes" id="UP001178281">
    <property type="component" value="Unassembled WGS sequence"/>
</dbReference>
<gene>
    <name evidence="2" type="ORF">Q7X28_15090</name>
</gene>
<dbReference type="AlphaFoldDB" id="A0AA90NF37"/>
<proteinExistence type="predicted"/>
<evidence type="ECO:0000313" key="2">
    <source>
        <dbReference type="EMBL" id="MDP0399252.1"/>
    </source>
</evidence>
<dbReference type="EMBL" id="JAUTIX010000005">
    <property type="protein sequence ID" value="MDP0399252.1"/>
    <property type="molecule type" value="Genomic_DNA"/>
</dbReference>
<reference evidence="2" key="1">
    <citation type="submission" date="2023-08" db="EMBL/GenBank/DDBJ databases">
        <title>The draft genome of Tsukamurella strandjordii strain 050030.</title>
        <authorList>
            <person name="Zhao F."/>
            <person name="Feng Y."/>
            <person name="Zong Z."/>
        </authorList>
    </citation>
    <scope>NUCLEOTIDE SEQUENCE</scope>
    <source>
        <strain evidence="2">050030</strain>
    </source>
</reference>
<protein>
    <submittedName>
        <fullName evidence="2">DUF3060 domain-containing protein</fullName>
    </submittedName>
</protein>
<keyword evidence="1" id="KW-0732">Signal</keyword>
<accession>A0AA90NF37</accession>
<name>A0AA90NF37_9ACTN</name>
<evidence type="ECO:0000256" key="1">
    <source>
        <dbReference type="SAM" id="SignalP"/>
    </source>
</evidence>
<feature type="signal peptide" evidence="1">
    <location>
        <begin position="1"/>
        <end position="27"/>
    </location>
</feature>
<dbReference type="Pfam" id="PF11259">
    <property type="entry name" value="DUF3060"/>
    <property type="match status" value="1"/>
</dbReference>
<feature type="chain" id="PRO_5041691547" evidence="1">
    <location>
        <begin position="28"/>
        <end position="129"/>
    </location>
</feature>
<dbReference type="InterPro" id="IPR021417">
    <property type="entry name" value="DUF3060"/>
</dbReference>
<sequence length="129" mass="12832">MRTRALIALTTATLAAGSLAVAPVASAEVTIVGSDTTRTLSCNNDDLVVAGSDNALVLTSNCKRVRISGSDNTITLRDAGRLEIVGSGNAVTLGATPAVEISGSDNSIRCASGGKAKVRTAGIGNAISC</sequence>
<evidence type="ECO:0000313" key="3">
    <source>
        <dbReference type="Proteomes" id="UP001178281"/>
    </source>
</evidence>